<evidence type="ECO:0000313" key="2">
    <source>
        <dbReference type="EMBL" id="TCL34032.1"/>
    </source>
</evidence>
<dbReference type="GO" id="GO:0035438">
    <property type="term" value="F:cyclic-di-GMP binding"/>
    <property type="evidence" value="ECO:0007669"/>
    <property type="project" value="InterPro"/>
</dbReference>
<dbReference type="Proteomes" id="UP000295169">
    <property type="component" value="Unassembled WGS sequence"/>
</dbReference>
<reference evidence="2 3" key="1">
    <citation type="submission" date="2019-03" db="EMBL/GenBank/DDBJ databases">
        <title>Genomic Encyclopedia of Type Strains, Phase IV (KMG-IV): sequencing the most valuable type-strain genomes for metagenomic binning, comparative biology and taxonomic classification.</title>
        <authorList>
            <person name="Goeker M."/>
        </authorList>
    </citation>
    <scope>NUCLEOTIDE SEQUENCE [LARGE SCALE GENOMIC DNA]</scope>
    <source>
        <strain evidence="2 3">DSM 2286</strain>
    </source>
</reference>
<dbReference type="RefSeq" id="WP_131299010.1">
    <property type="nucleotide sequence ID" value="NZ_JBHLST010000003.1"/>
</dbReference>
<evidence type="ECO:0000256" key="1">
    <source>
        <dbReference type="NCBIfam" id="TIGR03369"/>
    </source>
</evidence>
<sequence length="518" mass="56415">MCDPRMVDAQRFSLAIPKLHDELAQLCRGSLYWLACARVEDADRLCRQILAGMGAGTRAALVVGGRSPQLLTLGLDARQGPTELASCSFSEHQAAAVLQDLPKELERALRPRGRLLLLSVPAQAWSGFDQGWLQAWCMRMRTWLAARDCSLLVVTHAGSAALYFRLQTCNEYLAGLAQLYWQTGAIHYLVHFWRNEWGVSGSCALELVEGAAGFAVRVQPGMPALPDAGDQQLCLALREILEGAPALSEHWQLFDEPQALLARAMHAQAASVLLAIAGNDRVGELARQLYALRQHRGAALKLVVRELAPCLRGPDEQVLLGCGANLVVPCGTRLPRFLTLLGTVQGQLWRGRLPADIEEFLRHRQPPPQRGVVPGGQFVAQVREILALERSDEARHLLLALSPVAGLSVAQTLGQCRLRRYGDFACIGGGRLYLFLFGCPSEGLEMALGHVFRLPWRELFSEYEVLAGVDALWLDWPAGALPNEAPPSAAIAPASQSAGHELLPAPRQVVLPNVLGAP</sequence>
<gene>
    <name evidence="2" type="ORF">EV691_1025</name>
</gene>
<dbReference type="Pfam" id="PF10995">
    <property type="entry name" value="CBP_BcsE"/>
    <property type="match status" value="1"/>
</dbReference>
<dbReference type="InterPro" id="IPR017745">
    <property type="entry name" value="BcsE"/>
</dbReference>
<dbReference type="NCBIfam" id="TIGR03369">
    <property type="entry name" value="cellulose_bcsE"/>
    <property type="match status" value="1"/>
</dbReference>
<proteinExistence type="predicted"/>
<comment type="caution">
    <text evidence="2">The sequence shown here is derived from an EMBL/GenBank/DDBJ whole genome shotgun (WGS) entry which is preliminary data.</text>
</comment>
<dbReference type="AlphaFoldDB" id="A0A4R1PSI9"/>
<dbReference type="EMBL" id="SMMU01000002">
    <property type="protein sequence ID" value="TCL34032.1"/>
    <property type="molecule type" value="Genomic_DNA"/>
</dbReference>
<evidence type="ECO:0000313" key="3">
    <source>
        <dbReference type="Proteomes" id="UP000295169"/>
    </source>
</evidence>
<protein>
    <recommendedName>
        <fullName evidence="1">Cellulose biosynthesis protein BcsE</fullName>
    </recommendedName>
</protein>
<organism evidence="2 3">
    <name type="scientific">Azotobacter chroococcum</name>
    <dbReference type="NCBI Taxonomy" id="353"/>
    <lineage>
        <taxon>Bacteria</taxon>
        <taxon>Pseudomonadati</taxon>
        <taxon>Pseudomonadota</taxon>
        <taxon>Gammaproteobacteria</taxon>
        <taxon>Pseudomonadales</taxon>
        <taxon>Pseudomonadaceae</taxon>
        <taxon>Azotobacter</taxon>
    </lineage>
</organism>
<name>A0A4R1PSI9_9GAMM</name>
<accession>A0A4R1PSI9</accession>